<dbReference type="InterPro" id="IPR015797">
    <property type="entry name" value="NUDIX_hydrolase-like_dom_sf"/>
</dbReference>
<dbReference type="PANTHER" id="PTHR11839:SF18">
    <property type="entry name" value="NUDIX HYDROLASE DOMAIN-CONTAINING PROTEIN"/>
    <property type="match status" value="1"/>
</dbReference>
<evidence type="ECO:0000256" key="10">
    <source>
        <dbReference type="ARBA" id="ARBA00032272"/>
    </source>
</evidence>
<dbReference type="STRING" id="1150368.SAMN02927921_01501"/>
<dbReference type="EMBL" id="FPJE01000007">
    <property type="protein sequence ID" value="SFW40786.1"/>
    <property type="molecule type" value="Genomic_DNA"/>
</dbReference>
<evidence type="ECO:0000313" key="14">
    <source>
        <dbReference type="EMBL" id="SFW40786.1"/>
    </source>
</evidence>
<gene>
    <name evidence="14" type="ORF">SAMN02927921_01501</name>
</gene>
<keyword evidence="8 11" id="KW-0460">Magnesium</keyword>
<accession>A0A1K1NZ22</accession>
<feature type="domain" description="Nudix hydrolase" evidence="13">
    <location>
        <begin position="44"/>
        <end position="183"/>
    </location>
</feature>
<reference evidence="14 15" key="1">
    <citation type="submission" date="2016-11" db="EMBL/GenBank/DDBJ databases">
        <authorList>
            <person name="Jaros S."/>
            <person name="Januszkiewicz K."/>
            <person name="Wedrychowicz H."/>
        </authorList>
    </citation>
    <scope>NUCLEOTIDE SEQUENCE [LARGE SCALE GENOMIC DNA]</scope>
    <source>
        <strain evidence="14 15">CGMCC 1.12145</strain>
    </source>
</reference>
<comment type="similarity">
    <text evidence="3">Belongs to the Nudix hydrolase family. NudK subfamily.</text>
</comment>
<keyword evidence="15" id="KW-1185">Reference proteome</keyword>
<keyword evidence="6 11" id="KW-0479">Metal-binding</keyword>
<dbReference type="OrthoDB" id="1523642at2"/>
<dbReference type="PROSITE" id="PS51462">
    <property type="entry name" value="NUDIX"/>
    <property type="match status" value="1"/>
</dbReference>
<comment type="catalytic activity">
    <reaction evidence="1">
        <text>GDP-alpha-D-mannose + H2O = alpha-D-mannose 1-phosphate + GMP + 2 H(+)</text>
        <dbReference type="Rhea" id="RHEA:27978"/>
        <dbReference type="ChEBI" id="CHEBI:15377"/>
        <dbReference type="ChEBI" id="CHEBI:15378"/>
        <dbReference type="ChEBI" id="CHEBI:57527"/>
        <dbReference type="ChEBI" id="CHEBI:58115"/>
        <dbReference type="ChEBI" id="CHEBI:58409"/>
    </reaction>
</comment>
<evidence type="ECO:0000256" key="9">
    <source>
        <dbReference type="ARBA" id="ARBA00032162"/>
    </source>
</evidence>
<evidence type="ECO:0000256" key="2">
    <source>
        <dbReference type="ARBA" id="ARBA00001946"/>
    </source>
</evidence>
<dbReference type="GO" id="GO:0016818">
    <property type="term" value="F:hydrolase activity, acting on acid anhydrides, in phosphorus-containing anhydrides"/>
    <property type="evidence" value="ECO:0007669"/>
    <property type="project" value="InterPro"/>
</dbReference>
<feature type="binding site" evidence="11">
    <location>
        <position position="105"/>
    </location>
    <ligand>
        <name>Mg(2+)</name>
        <dbReference type="ChEBI" id="CHEBI:18420"/>
        <label>1</label>
    </ligand>
</feature>
<proteinExistence type="inferred from homology"/>
<evidence type="ECO:0000256" key="12">
    <source>
        <dbReference type="PIRSR" id="PIRSR604385-3"/>
    </source>
</evidence>
<dbReference type="InterPro" id="IPR000086">
    <property type="entry name" value="NUDIX_hydrolase_dom"/>
</dbReference>
<dbReference type="RefSeq" id="WP_072316744.1">
    <property type="nucleotide sequence ID" value="NZ_FPJE01000007.1"/>
</dbReference>
<feature type="short sequence motif" description="Nudix box" evidence="12">
    <location>
        <begin position="87"/>
        <end position="108"/>
    </location>
</feature>
<dbReference type="AlphaFoldDB" id="A0A1K1NZ22"/>
<comment type="cofactor">
    <cofactor evidence="2 11">
        <name>Mg(2+)</name>
        <dbReference type="ChEBI" id="CHEBI:18420"/>
    </cofactor>
</comment>
<dbReference type="GO" id="GO:0046872">
    <property type="term" value="F:metal ion binding"/>
    <property type="evidence" value="ECO:0007669"/>
    <property type="project" value="UniProtKB-KW"/>
</dbReference>
<evidence type="ECO:0000259" key="13">
    <source>
        <dbReference type="PROSITE" id="PS51462"/>
    </source>
</evidence>
<feature type="binding site" evidence="11">
    <location>
        <position position="101"/>
    </location>
    <ligand>
        <name>Mg(2+)</name>
        <dbReference type="ChEBI" id="CHEBI:18420"/>
        <label>1</label>
    </ligand>
</feature>
<evidence type="ECO:0000256" key="3">
    <source>
        <dbReference type="ARBA" id="ARBA00007275"/>
    </source>
</evidence>
<evidence type="ECO:0000256" key="5">
    <source>
        <dbReference type="ARBA" id="ARBA00016377"/>
    </source>
</evidence>
<organism evidence="14 15">
    <name type="scientific">Sinomicrobium oceani</name>
    <dbReference type="NCBI Taxonomy" id="1150368"/>
    <lineage>
        <taxon>Bacteria</taxon>
        <taxon>Pseudomonadati</taxon>
        <taxon>Bacteroidota</taxon>
        <taxon>Flavobacteriia</taxon>
        <taxon>Flavobacteriales</taxon>
        <taxon>Flavobacteriaceae</taxon>
        <taxon>Sinomicrobium</taxon>
    </lineage>
</organism>
<feature type="binding site" evidence="11">
    <location>
        <position position="86"/>
    </location>
    <ligand>
        <name>Mg(2+)</name>
        <dbReference type="ChEBI" id="CHEBI:18420"/>
        <label>1</label>
    </ligand>
</feature>
<dbReference type="Proteomes" id="UP000182248">
    <property type="component" value="Unassembled WGS sequence"/>
</dbReference>
<comment type="subunit">
    <text evidence="4">Homodimer.</text>
</comment>
<dbReference type="GO" id="GO:0019693">
    <property type="term" value="P:ribose phosphate metabolic process"/>
    <property type="evidence" value="ECO:0007669"/>
    <property type="project" value="TreeGrafter"/>
</dbReference>
<dbReference type="NCBIfam" id="TIGR00052">
    <property type="entry name" value="nudix-type nucleoside diphosphatase, YffH/AdpP family"/>
    <property type="match status" value="1"/>
</dbReference>
<dbReference type="SUPFAM" id="SSF55811">
    <property type="entry name" value="Nudix"/>
    <property type="match status" value="1"/>
</dbReference>
<sequence length="198" mass="22534">MTDSRIRNLKTDILSDNWYTLEKATFEYLGSDGKWQRQQREVYDRGNGAVILLFNREKQTILLIRQFRIPTYMNGNSDGMLIEACAGLLDEDKPEACIKREVEEETGYKIDKVCKVFEAYMSPGAVTEIIHFFTGEYTADMKVGNGGGLASEHEDIEVLEISFDEALLMIADGRIKDAKTIMLLLYAQTQDLLNDQVL</sequence>
<evidence type="ECO:0000256" key="6">
    <source>
        <dbReference type="ARBA" id="ARBA00022723"/>
    </source>
</evidence>
<dbReference type="Gene3D" id="3.90.79.10">
    <property type="entry name" value="Nucleoside Triphosphate Pyrophosphohydrolase"/>
    <property type="match status" value="1"/>
</dbReference>
<dbReference type="InterPro" id="IPR004385">
    <property type="entry name" value="NDP_pyrophosphatase"/>
</dbReference>
<evidence type="ECO:0000256" key="7">
    <source>
        <dbReference type="ARBA" id="ARBA00022801"/>
    </source>
</evidence>
<feature type="binding site" evidence="11">
    <location>
        <position position="154"/>
    </location>
    <ligand>
        <name>Mg(2+)</name>
        <dbReference type="ChEBI" id="CHEBI:18420"/>
        <label>1</label>
    </ligand>
</feature>
<evidence type="ECO:0000256" key="1">
    <source>
        <dbReference type="ARBA" id="ARBA00000847"/>
    </source>
</evidence>
<dbReference type="NCBIfam" id="NF011585">
    <property type="entry name" value="PRK15009.1"/>
    <property type="match status" value="1"/>
</dbReference>
<dbReference type="GO" id="GO:0005829">
    <property type="term" value="C:cytosol"/>
    <property type="evidence" value="ECO:0007669"/>
    <property type="project" value="TreeGrafter"/>
</dbReference>
<name>A0A1K1NZ22_9FLAO</name>
<dbReference type="GO" id="GO:0006753">
    <property type="term" value="P:nucleoside phosphate metabolic process"/>
    <property type="evidence" value="ECO:0007669"/>
    <property type="project" value="TreeGrafter"/>
</dbReference>
<evidence type="ECO:0000256" key="11">
    <source>
        <dbReference type="PIRSR" id="PIRSR604385-2"/>
    </source>
</evidence>
<dbReference type="PANTHER" id="PTHR11839">
    <property type="entry name" value="UDP/ADP-SUGAR PYROPHOSPHATASE"/>
    <property type="match status" value="1"/>
</dbReference>
<dbReference type="CDD" id="cd24157">
    <property type="entry name" value="NUDIX_GDPMK"/>
    <property type="match status" value="1"/>
</dbReference>
<keyword evidence="7" id="KW-0378">Hydrolase</keyword>
<protein>
    <recommendedName>
        <fullName evidence="5">GDP-mannose pyrophosphatase</fullName>
    </recommendedName>
    <alternativeName>
        <fullName evidence="9">GDP-mannose hydrolase</fullName>
    </alternativeName>
    <alternativeName>
        <fullName evidence="10">GDPMK</fullName>
    </alternativeName>
</protein>
<evidence type="ECO:0000256" key="8">
    <source>
        <dbReference type="ARBA" id="ARBA00022842"/>
    </source>
</evidence>
<evidence type="ECO:0000256" key="4">
    <source>
        <dbReference type="ARBA" id="ARBA00011738"/>
    </source>
</evidence>
<dbReference type="Pfam" id="PF00293">
    <property type="entry name" value="NUDIX"/>
    <property type="match status" value="1"/>
</dbReference>
<dbReference type="FunFam" id="3.90.79.10:FF:000010">
    <property type="entry name" value="GDP-mannose pyrophosphatase NudK"/>
    <property type="match status" value="1"/>
</dbReference>
<evidence type="ECO:0000313" key="15">
    <source>
        <dbReference type="Proteomes" id="UP000182248"/>
    </source>
</evidence>